<dbReference type="SUPFAM" id="SSF52025">
    <property type="entry name" value="PA domain"/>
    <property type="match status" value="1"/>
</dbReference>
<feature type="domain" description="Peptidase M28" evidence="8">
    <location>
        <begin position="286"/>
        <end position="511"/>
    </location>
</feature>
<evidence type="ECO:0000313" key="10">
    <source>
        <dbReference type="Proteomes" id="UP000541535"/>
    </source>
</evidence>
<keyword evidence="1" id="KW-0031">Aminopeptidase</keyword>
<gene>
    <name evidence="9" type="ORF">FHS03_000131</name>
</gene>
<dbReference type="GO" id="GO:0008235">
    <property type="term" value="F:metalloexopeptidase activity"/>
    <property type="evidence" value="ECO:0007669"/>
    <property type="project" value="InterPro"/>
</dbReference>
<dbReference type="InterPro" id="IPR045175">
    <property type="entry name" value="M28_fam"/>
</dbReference>
<evidence type="ECO:0000256" key="4">
    <source>
        <dbReference type="ARBA" id="ARBA00022729"/>
    </source>
</evidence>
<dbReference type="SUPFAM" id="SSF53187">
    <property type="entry name" value="Zn-dependent exopeptidases"/>
    <property type="match status" value="1"/>
</dbReference>
<reference evidence="9 10" key="1">
    <citation type="submission" date="2020-08" db="EMBL/GenBank/DDBJ databases">
        <title>Genomic Encyclopedia of Type Strains, Phase III (KMG-III): the genomes of soil and plant-associated and newly described type strains.</title>
        <authorList>
            <person name="Whitman W."/>
        </authorList>
    </citation>
    <scope>NUCLEOTIDE SEQUENCE [LARGE SCALE GENOMIC DNA]</scope>
    <source>
        <strain evidence="9 10">CECT 8897</strain>
    </source>
</reference>
<feature type="signal peptide" evidence="7">
    <location>
        <begin position="1"/>
        <end position="19"/>
    </location>
</feature>
<keyword evidence="5" id="KW-0378">Hydrolase</keyword>
<proteinExistence type="predicted"/>
<keyword evidence="9" id="KW-0121">Carboxypeptidase</keyword>
<evidence type="ECO:0000256" key="6">
    <source>
        <dbReference type="ARBA" id="ARBA00022833"/>
    </source>
</evidence>
<dbReference type="InterPro" id="IPR046450">
    <property type="entry name" value="PA_dom_sf"/>
</dbReference>
<protein>
    <submittedName>
        <fullName evidence="9">Zn-dependent M28 family amino/carboxypeptidase</fullName>
    </submittedName>
</protein>
<dbReference type="PANTHER" id="PTHR12147:SF56">
    <property type="entry name" value="AMINOPEPTIDASE YDR415C-RELATED"/>
    <property type="match status" value="1"/>
</dbReference>
<dbReference type="Gene3D" id="3.40.630.10">
    <property type="entry name" value="Zn peptidases"/>
    <property type="match status" value="1"/>
</dbReference>
<keyword evidence="3" id="KW-0479">Metal-binding</keyword>
<dbReference type="GO" id="GO:0046872">
    <property type="term" value="F:metal ion binding"/>
    <property type="evidence" value="ECO:0007669"/>
    <property type="project" value="UniProtKB-KW"/>
</dbReference>
<dbReference type="GO" id="GO:0006508">
    <property type="term" value="P:proteolysis"/>
    <property type="evidence" value="ECO:0007669"/>
    <property type="project" value="UniProtKB-KW"/>
</dbReference>
<dbReference type="Proteomes" id="UP000541535">
    <property type="component" value="Unassembled WGS sequence"/>
</dbReference>
<evidence type="ECO:0000259" key="8">
    <source>
        <dbReference type="Pfam" id="PF04389"/>
    </source>
</evidence>
<organism evidence="9 10">
    <name type="scientific">Pseudoduganella violacea</name>
    <dbReference type="NCBI Taxonomy" id="1715466"/>
    <lineage>
        <taxon>Bacteria</taxon>
        <taxon>Pseudomonadati</taxon>
        <taxon>Pseudomonadota</taxon>
        <taxon>Betaproteobacteria</taxon>
        <taxon>Burkholderiales</taxon>
        <taxon>Oxalobacteraceae</taxon>
        <taxon>Telluria group</taxon>
        <taxon>Pseudoduganella</taxon>
    </lineage>
</organism>
<keyword evidence="6" id="KW-0862">Zinc</keyword>
<evidence type="ECO:0000313" key="9">
    <source>
        <dbReference type="EMBL" id="MBB3117112.1"/>
    </source>
</evidence>
<keyword evidence="2" id="KW-0645">Protease</keyword>
<sequence length="538" mass="58378">MRSLLILCAGLCAGAVAQAQEPVVAEKPLRAHLAYLASDLLEGRGTGQRGADLAVRYLEKQAAEAGLKPLPNGSYRQVVPMLGMKIQSTSQMSIVANGKSQALEFGRDVIYGSGNGESELRVDVPMVFVGYGIRAPEENWDDYKGVDVRGKLLLMMLNDPQPTVDEPNRFGGKSLTYYGRWDYKFEEAFRQGALGVLVLHTDASASYPFYVPANAYKLERVHLAGGGNRFEGWLEENASKALFTASGLDLAALRASAESRAFRPVELTASAHIEMHSSMRQLEQSNIIGIVPGSDPQLKHQAMVYSAHWDHLGKDLGKDDKNARTGKTDHIWNGAVDNASGSAALLAMAQAAAKKPARRTQIFFWPCAEEEGMLGSAAYIRQPAWPLAQTAANLNLDSMNFVGVTRDMGVPGSDASTLRATSAEVAAKMGLKLVPEVPDPAGSFFRSDHYNFVKAGIPGIRVGSSVFSGDGLFDFVNDPTGSLARIRDYTQHYHQVSDEYNPAWDLSGMVQQAQFTLNLGYAVANAERMPSFKGQPPR</sequence>
<accession>A0A7W5FS14</accession>
<dbReference type="AlphaFoldDB" id="A0A7W5FS14"/>
<evidence type="ECO:0000256" key="7">
    <source>
        <dbReference type="SAM" id="SignalP"/>
    </source>
</evidence>
<evidence type="ECO:0000256" key="3">
    <source>
        <dbReference type="ARBA" id="ARBA00022723"/>
    </source>
</evidence>
<dbReference type="RefSeq" id="WP_183439111.1">
    <property type="nucleotide sequence ID" value="NZ_JACHXD010000001.1"/>
</dbReference>
<dbReference type="GO" id="GO:0004180">
    <property type="term" value="F:carboxypeptidase activity"/>
    <property type="evidence" value="ECO:0007669"/>
    <property type="project" value="UniProtKB-KW"/>
</dbReference>
<dbReference type="InterPro" id="IPR007484">
    <property type="entry name" value="Peptidase_M28"/>
</dbReference>
<dbReference type="PANTHER" id="PTHR12147">
    <property type="entry name" value="METALLOPEPTIDASE M28 FAMILY MEMBER"/>
    <property type="match status" value="1"/>
</dbReference>
<feature type="chain" id="PRO_5030948492" evidence="7">
    <location>
        <begin position="20"/>
        <end position="538"/>
    </location>
</feature>
<dbReference type="Gene3D" id="3.50.30.30">
    <property type="match status" value="1"/>
</dbReference>
<evidence type="ECO:0000256" key="1">
    <source>
        <dbReference type="ARBA" id="ARBA00022438"/>
    </source>
</evidence>
<evidence type="ECO:0000256" key="2">
    <source>
        <dbReference type="ARBA" id="ARBA00022670"/>
    </source>
</evidence>
<dbReference type="EMBL" id="JACHXD010000001">
    <property type="protein sequence ID" value="MBB3117112.1"/>
    <property type="molecule type" value="Genomic_DNA"/>
</dbReference>
<dbReference type="Pfam" id="PF04389">
    <property type="entry name" value="Peptidase_M28"/>
    <property type="match status" value="1"/>
</dbReference>
<keyword evidence="10" id="KW-1185">Reference proteome</keyword>
<name>A0A7W5FS14_9BURK</name>
<evidence type="ECO:0000256" key="5">
    <source>
        <dbReference type="ARBA" id="ARBA00022801"/>
    </source>
</evidence>
<keyword evidence="4 7" id="KW-0732">Signal</keyword>
<comment type="caution">
    <text evidence="9">The sequence shown here is derived from an EMBL/GenBank/DDBJ whole genome shotgun (WGS) entry which is preliminary data.</text>
</comment>
<dbReference type="GO" id="GO:0004177">
    <property type="term" value="F:aminopeptidase activity"/>
    <property type="evidence" value="ECO:0007669"/>
    <property type="project" value="UniProtKB-KW"/>
</dbReference>